<organism evidence="2 3">
    <name type="scientific">Mycena alexandri</name>
    <dbReference type="NCBI Taxonomy" id="1745969"/>
    <lineage>
        <taxon>Eukaryota</taxon>
        <taxon>Fungi</taxon>
        <taxon>Dikarya</taxon>
        <taxon>Basidiomycota</taxon>
        <taxon>Agaricomycotina</taxon>
        <taxon>Agaricomycetes</taxon>
        <taxon>Agaricomycetidae</taxon>
        <taxon>Agaricales</taxon>
        <taxon>Marasmiineae</taxon>
        <taxon>Mycenaceae</taxon>
        <taxon>Mycena</taxon>
    </lineage>
</organism>
<dbReference type="PANTHER" id="PTHR46177">
    <property type="entry name" value="INTEGRASE CATALYTIC DOMAIN-CONTAINING PROTEIN"/>
    <property type="match status" value="1"/>
</dbReference>
<dbReference type="Pfam" id="PF24764">
    <property type="entry name" value="rva_4"/>
    <property type="match status" value="1"/>
</dbReference>
<evidence type="ECO:0000313" key="3">
    <source>
        <dbReference type="Proteomes" id="UP001218188"/>
    </source>
</evidence>
<evidence type="ECO:0000259" key="1">
    <source>
        <dbReference type="Pfam" id="PF24764"/>
    </source>
</evidence>
<dbReference type="Proteomes" id="UP001218188">
    <property type="component" value="Unassembled WGS sequence"/>
</dbReference>
<name>A0AAD6WZ18_9AGAR</name>
<dbReference type="AlphaFoldDB" id="A0AAD6WZ18"/>
<reference evidence="2" key="1">
    <citation type="submission" date="2023-03" db="EMBL/GenBank/DDBJ databases">
        <title>Massive genome expansion in bonnet fungi (Mycena s.s.) driven by repeated elements and novel gene families across ecological guilds.</title>
        <authorList>
            <consortium name="Lawrence Berkeley National Laboratory"/>
            <person name="Harder C.B."/>
            <person name="Miyauchi S."/>
            <person name="Viragh M."/>
            <person name="Kuo A."/>
            <person name="Thoen E."/>
            <person name="Andreopoulos B."/>
            <person name="Lu D."/>
            <person name="Skrede I."/>
            <person name="Drula E."/>
            <person name="Henrissat B."/>
            <person name="Morin E."/>
            <person name="Kohler A."/>
            <person name="Barry K."/>
            <person name="LaButti K."/>
            <person name="Morin E."/>
            <person name="Salamov A."/>
            <person name="Lipzen A."/>
            <person name="Mereny Z."/>
            <person name="Hegedus B."/>
            <person name="Baldrian P."/>
            <person name="Stursova M."/>
            <person name="Weitz H."/>
            <person name="Taylor A."/>
            <person name="Grigoriev I.V."/>
            <person name="Nagy L.G."/>
            <person name="Martin F."/>
            <person name="Kauserud H."/>
        </authorList>
    </citation>
    <scope>NUCLEOTIDE SEQUENCE</scope>
    <source>
        <strain evidence="2">CBHHK200</strain>
    </source>
</reference>
<accession>A0AAD6WZ18</accession>
<dbReference type="PANTHER" id="PTHR46177:SF1">
    <property type="entry name" value="INTEGRASE CATALYTIC DOMAIN-CONTAINING PROTEIN"/>
    <property type="match status" value="1"/>
</dbReference>
<dbReference type="InterPro" id="IPR058913">
    <property type="entry name" value="Integrase_dom_put"/>
</dbReference>
<proteinExistence type="predicted"/>
<keyword evidence="3" id="KW-1185">Reference proteome</keyword>
<comment type="caution">
    <text evidence="2">The sequence shown here is derived from an EMBL/GenBank/DDBJ whole genome shotgun (WGS) entry which is preliminary data.</text>
</comment>
<feature type="domain" description="Integrase core" evidence="1">
    <location>
        <begin position="200"/>
        <end position="361"/>
    </location>
</feature>
<evidence type="ECO:0000313" key="2">
    <source>
        <dbReference type="EMBL" id="KAJ7030547.1"/>
    </source>
</evidence>
<sequence length="454" mass="51596">MPNLSGSNGRDPKNCKLFYFLLYGAHWLGLDPSDEVLLRAFAGYARENSGSGLSLEEQIGRLSKEHGLDIKLTALKKLRKRLAVPSVRRAAKSMHPAEVDQQVTDLKQSDTLGRWGVTQVKGRLAAVDVLITRHEDAIRESLHANYDLEFDDRFVGKKKKPKHRTPLNALGSWHQEHSDGHEKLGEQALQIGKGISLPIYGSKDQYSAWLHALLLMPNVRTKNAIAHYYLDLVEGRKYRVSIQLTTDMGSEVGDMLKIHERLRAHAAPDFVPPEFPYSVTLPSTQNTPIESFWRWMREGEGKTLRFVLETGAASGIFLPSDDIHKQTFYWIWVPFIQSRLDSFREYWNNHRISRSKKKMNPSGSSPKNMLLNPEAGRITARDCSIHVSPQLVEELREAYGGIQARDDAYRFVSQVFQSAADEAYWQMGCPEITLDSIWRIFSDVAKSLEAYSVE</sequence>
<dbReference type="EMBL" id="JARJCM010000090">
    <property type="protein sequence ID" value="KAJ7030547.1"/>
    <property type="molecule type" value="Genomic_DNA"/>
</dbReference>
<gene>
    <name evidence="2" type="ORF">C8F04DRAFT_961506</name>
</gene>
<protein>
    <recommendedName>
        <fullName evidence="1">Integrase core domain-containing protein</fullName>
    </recommendedName>
</protein>